<dbReference type="Proteomes" id="UP000093186">
    <property type="component" value="Unassembled WGS sequence"/>
</dbReference>
<proteinExistence type="predicted"/>
<feature type="transmembrane region" description="Helical" evidence="1">
    <location>
        <begin position="75"/>
        <end position="93"/>
    </location>
</feature>
<accession>A0A1B9Y262</accession>
<keyword evidence="1" id="KW-0472">Membrane</keyword>
<dbReference type="STRING" id="447689.BA195_04210"/>
<evidence type="ECO:0000313" key="2">
    <source>
        <dbReference type="EMBL" id="OCK43907.1"/>
    </source>
</evidence>
<evidence type="ECO:0000313" key="3">
    <source>
        <dbReference type="Proteomes" id="UP000093186"/>
    </source>
</evidence>
<evidence type="ECO:0000256" key="1">
    <source>
        <dbReference type="SAM" id="Phobius"/>
    </source>
</evidence>
<keyword evidence="1" id="KW-1133">Transmembrane helix</keyword>
<dbReference type="AlphaFoldDB" id="A0A1B9Y262"/>
<feature type="transmembrane region" description="Helical" evidence="1">
    <location>
        <begin position="45"/>
        <end position="63"/>
    </location>
</feature>
<dbReference type="RefSeq" id="WP_068702759.1">
    <property type="nucleotide sequence ID" value="NZ_JAUOSW010000004.1"/>
</dbReference>
<dbReference type="OrthoDB" id="1202461at2"/>
<keyword evidence="1" id="KW-0812">Transmembrane</keyword>
<comment type="caution">
    <text evidence="2">The sequence shown here is derived from an EMBL/GenBank/DDBJ whole genome shotgun (WGS) entry which is preliminary data.</text>
</comment>
<feature type="transmembrane region" description="Helical" evidence="1">
    <location>
        <begin position="115"/>
        <end position="139"/>
    </location>
</feature>
<gene>
    <name evidence="2" type="ORF">BA195_04210</name>
</gene>
<sequence>MNNKILTLLTAAISLIGAALFVNVVRIDKENVEAVSDAVSPLVTYSYYLLIGIVIVAVVISLLSMFKNPAALKKTVLGVAALGVIFAVCYMLSSNGNVIGADGAELVGEGSISKWVGTGISFSMTLGAVASVFFVVDLLKGIVKS</sequence>
<keyword evidence="3" id="KW-1185">Reference proteome</keyword>
<dbReference type="EMBL" id="MAKX01000001">
    <property type="protein sequence ID" value="OCK43907.1"/>
    <property type="molecule type" value="Genomic_DNA"/>
</dbReference>
<name>A0A1B9Y262_9FLAO</name>
<protein>
    <submittedName>
        <fullName evidence="2">Uncharacterized protein</fullName>
    </submittedName>
</protein>
<reference evidence="2 3" key="1">
    <citation type="submission" date="2016-06" db="EMBL/GenBank/DDBJ databases">
        <title>Draft Genome Sequence of Tenacibaculum soleae UCD-KL19.</title>
        <authorList>
            <person name="Eisen J.A."/>
            <person name="Coil D.A."/>
            <person name="Lujan K.M."/>
        </authorList>
    </citation>
    <scope>NUCLEOTIDE SEQUENCE [LARGE SCALE GENOMIC DNA]</scope>
    <source>
        <strain evidence="2 3">UCD-KL19</strain>
    </source>
</reference>
<organism evidence="2 3">
    <name type="scientific">Tenacibaculum soleae</name>
    <dbReference type="NCBI Taxonomy" id="447689"/>
    <lineage>
        <taxon>Bacteria</taxon>
        <taxon>Pseudomonadati</taxon>
        <taxon>Bacteroidota</taxon>
        <taxon>Flavobacteriia</taxon>
        <taxon>Flavobacteriales</taxon>
        <taxon>Flavobacteriaceae</taxon>
        <taxon>Tenacibaculum</taxon>
    </lineage>
</organism>